<reference evidence="1" key="1">
    <citation type="journal article" date="2023" name="Science">
        <title>Elucidation of the pathway for biosynthesis of saponin adjuvants from the soapbark tree.</title>
        <authorList>
            <person name="Reed J."/>
            <person name="Orme A."/>
            <person name="El-Demerdash A."/>
            <person name="Owen C."/>
            <person name="Martin L.B.B."/>
            <person name="Misra R.C."/>
            <person name="Kikuchi S."/>
            <person name="Rejzek M."/>
            <person name="Martin A.C."/>
            <person name="Harkess A."/>
            <person name="Leebens-Mack J."/>
            <person name="Louveau T."/>
            <person name="Stephenson M.J."/>
            <person name="Osbourn A."/>
        </authorList>
    </citation>
    <scope>NUCLEOTIDE SEQUENCE</scope>
    <source>
        <strain evidence="1">S10</strain>
    </source>
</reference>
<keyword evidence="2" id="KW-1185">Reference proteome</keyword>
<dbReference type="AlphaFoldDB" id="A0AAD7L217"/>
<accession>A0AAD7L217</accession>
<evidence type="ECO:0000313" key="2">
    <source>
        <dbReference type="Proteomes" id="UP001163823"/>
    </source>
</evidence>
<name>A0AAD7L217_QUISA</name>
<gene>
    <name evidence="1" type="ORF">O6P43_026403</name>
</gene>
<dbReference type="EMBL" id="JARAOO010000011">
    <property type="protein sequence ID" value="KAJ7950180.1"/>
    <property type="molecule type" value="Genomic_DNA"/>
</dbReference>
<dbReference type="Proteomes" id="UP001163823">
    <property type="component" value="Chromosome 11"/>
</dbReference>
<protein>
    <submittedName>
        <fullName evidence="1">Uncharacterized protein</fullName>
    </submittedName>
</protein>
<comment type="caution">
    <text evidence="1">The sequence shown here is derived from an EMBL/GenBank/DDBJ whole genome shotgun (WGS) entry which is preliminary data.</text>
</comment>
<sequence>MLPLLKREDTKIFYGVGYYAHVFQNSVRKFQHRYGFGFLNRIFQPGHPLVLDFVYLTSGTIATRKSQSGREQIYAKLSKENFLNQGNMVAMGLRACEVMRSSILFFRINFLANGFEFVGCRFF</sequence>
<dbReference type="KEGG" id="qsa:O6P43_026403"/>
<proteinExistence type="predicted"/>
<evidence type="ECO:0000313" key="1">
    <source>
        <dbReference type="EMBL" id="KAJ7950180.1"/>
    </source>
</evidence>
<organism evidence="1 2">
    <name type="scientific">Quillaja saponaria</name>
    <name type="common">Soap bark tree</name>
    <dbReference type="NCBI Taxonomy" id="32244"/>
    <lineage>
        <taxon>Eukaryota</taxon>
        <taxon>Viridiplantae</taxon>
        <taxon>Streptophyta</taxon>
        <taxon>Embryophyta</taxon>
        <taxon>Tracheophyta</taxon>
        <taxon>Spermatophyta</taxon>
        <taxon>Magnoliopsida</taxon>
        <taxon>eudicotyledons</taxon>
        <taxon>Gunneridae</taxon>
        <taxon>Pentapetalae</taxon>
        <taxon>rosids</taxon>
        <taxon>fabids</taxon>
        <taxon>Fabales</taxon>
        <taxon>Quillajaceae</taxon>
        <taxon>Quillaja</taxon>
    </lineage>
</organism>